<dbReference type="Pfam" id="PF00075">
    <property type="entry name" value="RNase_H"/>
    <property type="match status" value="1"/>
</dbReference>
<organism evidence="2 3">
    <name type="scientific">Rhizophagus irregularis</name>
    <dbReference type="NCBI Taxonomy" id="588596"/>
    <lineage>
        <taxon>Eukaryota</taxon>
        <taxon>Fungi</taxon>
        <taxon>Fungi incertae sedis</taxon>
        <taxon>Mucoromycota</taxon>
        <taxon>Glomeromycotina</taxon>
        <taxon>Glomeromycetes</taxon>
        <taxon>Glomerales</taxon>
        <taxon>Glomeraceae</taxon>
        <taxon>Rhizophagus</taxon>
    </lineage>
</organism>
<dbReference type="InterPro" id="IPR002156">
    <property type="entry name" value="RNaseH_domain"/>
</dbReference>
<dbReference type="VEuPathDB" id="FungiDB:RhiirFUN_016524"/>
<dbReference type="InterPro" id="IPR036397">
    <property type="entry name" value="RNaseH_sf"/>
</dbReference>
<sequence length="559" mass="63897">MLSMERVNEVNCISVTYREHFIPHISTEDQLHQNIPWSCTPILKPCKGCPLHIPYYRDQRPLCVTVTATHQLYKIDIHGNLRANAFNIFTINSNSNRPAVAHTTDPIISLADETPDLSSQRINFYTDGAFRPPGSGNPNPSYGNTTTTNMGFGWVHKNDTNSDLNISFFGGTSLSPSSSKAEAYAILMVVLPDSVVKIYTDSMNCVHTFQRVDDPLVSMRKILKIPNHDVWRLIKNLTGKKNLTCLLFKVKAHSGDLYNDLADLEAGKGLDASPITINPQFIPDGAMIPMWDYISWTYTKTWQHYNYTPDVCSSDKSKKQSFKIKSLNHFLPCGDVLSAHYPSLYSRNLLPIKCPLCGQTDGDNQHLGFCPELVQPLTNVLKDAKELIYKLADDTHPVYLIIHSVVPQSLIDLIHSHTHKSSHTSSIVMDVMKLIHLNFSTHVWRRHTESMVTWEKRTGIYAKKIKLRRAKRRANNKRTKRTVRAQTTLPSLHRTNTPPFCFGVRNQDDRYRITYLQPQRPNDHFVPRWISSLHLIIYMRVVGLHLFRTVITDSLFLFY</sequence>
<dbReference type="VEuPathDB" id="FungiDB:RhiirA1_468466"/>
<dbReference type="SUPFAM" id="SSF53098">
    <property type="entry name" value="Ribonuclease H-like"/>
    <property type="match status" value="1"/>
</dbReference>
<evidence type="ECO:0000313" key="3">
    <source>
        <dbReference type="Proteomes" id="UP000233469"/>
    </source>
</evidence>
<gene>
    <name evidence="2" type="ORF">RhiirC2_774760</name>
</gene>
<dbReference type="GO" id="GO:0003676">
    <property type="term" value="F:nucleic acid binding"/>
    <property type="evidence" value="ECO:0007669"/>
    <property type="project" value="InterPro"/>
</dbReference>
<reference evidence="2 3" key="2">
    <citation type="submission" date="2017-10" db="EMBL/GenBank/DDBJ databases">
        <title>Extensive intraspecific genome diversity in a model arbuscular mycorrhizal fungus.</title>
        <authorList>
            <person name="Chen E.C.H."/>
            <person name="Morin E."/>
            <person name="Baudet D."/>
            <person name="Noel J."/>
            <person name="Ndikumana S."/>
            <person name="Charron P."/>
            <person name="St-Onge C."/>
            <person name="Giorgi J."/>
            <person name="Grigoriev I.V."/>
            <person name="Roux C."/>
            <person name="Martin F.M."/>
            <person name="Corradi N."/>
        </authorList>
    </citation>
    <scope>NUCLEOTIDE SEQUENCE [LARGE SCALE GENOMIC DNA]</scope>
    <source>
        <strain evidence="2 3">C2</strain>
    </source>
</reference>
<dbReference type="AlphaFoldDB" id="A0A2N1NKV8"/>
<dbReference type="Gene3D" id="3.30.420.10">
    <property type="entry name" value="Ribonuclease H-like superfamily/Ribonuclease H"/>
    <property type="match status" value="1"/>
</dbReference>
<proteinExistence type="predicted"/>
<reference evidence="2 3" key="1">
    <citation type="submission" date="2016-04" db="EMBL/GenBank/DDBJ databases">
        <title>Genome analyses suggest a sexual origin of heterokaryosis in a supposedly ancient asexual fungus.</title>
        <authorList>
            <person name="Ropars J."/>
            <person name="Sedzielewska K."/>
            <person name="Noel J."/>
            <person name="Charron P."/>
            <person name="Farinelli L."/>
            <person name="Marton T."/>
            <person name="Kruger M."/>
            <person name="Pelin A."/>
            <person name="Brachmann A."/>
            <person name="Corradi N."/>
        </authorList>
    </citation>
    <scope>NUCLEOTIDE SEQUENCE [LARGE SCALE GENOMIC DNA]</scope>
    <source>
        <strain evidence="2 3">C2</strain>
    </source>
</reference>
<accession>A0A2N1NKV8</accession>
<feature type="domain" description="RNase H type-1" evidence="1">
    <location>
        <begin position="118"/>
        <end position="271"/>
    </location>
</feature>
<evidence type="ECO:0000313" key="2">
    <source>
        <dbReference type="EMBL" id="PKK74489.1"/>
    </source>
</evidence>
<dbReference type="Proteomes" id="UP000233469">
    <property type="component" value="Unassembled WGS sequence"/>
</dbReference>
<protein>
    <recommendedName>
        <fullName evidence="1">RNase H type-1 domain-containing protein</fullName>
    </recommendedName>
</protein>
<dbReference type="VEuPathDB" id="FungiDB:FUN_011957"/>
<evidence type="ECO:0000259" key="1">
    <source>
        <dbReference type="PROSITE" id="PS50879"/>
    </source>
</evidence>
<comment type="caution">
    <text evidence="2">The sequence shown here is derived from an EMBL/GenBank/DDBJ whole genome shotgun (WGS) entry which is preliminary data.</text>
</comment>
<dbReference type="PROSITE" id="PS50879">
    <property type="entry name" value="RNASE_H_1"/>
    <property type="match status" value="1"/>
</dbReference>
<name>A0A2N1NKV8_9GLOM</name>
<dbReference type="EMBL" id="LLXL01000301">
    <property type="protein sequence ID" value="PKK74489.1"/>
    <property type="molecule type" value="Genomic_DNA"/>
</dbReference>
<dbReference type="InterPro" id="IPR012337">
    <property type="entry name" value="RNaseH-like_sf"/>
</dbReference>
<dbReference type="GO" id="GO:0004523">
    <property type="term" value="F:RNA-DNA hybrid ribonuclease activity"/>
    <property type="evidence" value="ECO:0007669"/>
    <property type="project" value="InterPro"/>
</dbReference>